<dbReference type="EMBL" id="JACHXS010000003">
    <property type="protein sequence ID" value="MBB3221025.1"/>
    <property type="molecule type" value="Genomic_DNA"/>
</dbReference>
<feature type="chain" id="PRO_5043758636" evidence="7">
    <location>
        <begin position="23"/>
        <end position="1278"/>
    </location>
</feature>
<keyword evidence="11" id="KW-1185">Reference proteome</keyword>
<reference evidence="10 11" key="1">
    <citation type="submission" date="2019-05" db="EMBL/GenBank/DDBJ databases">
        <title>Draft Genome Sequences of Six Type Strains of the Genus Massilia.</title>
        <authorList>
            <person name="Miess H."/>
            <person name="Frediansyhah A."/>
            <person name="Gross H."/>
        </authorList>
    </citation>
    <scope>NUCLEOTIDE SEQUENCE [LARGE SCALE GENOMIC DNA]</scope>
    <source>
        <strain evidence="10 11">DSMZ 26121</strain>
    </source>
</reference>
<keyword evidence="7" id="KW-0732">Signal</keyword>
<keyword evidence="4" id="KW-0472">Membrane</keyword>
<dbReference type="SUPFAM" id="SSF56935">
    <property type="entry name" value="Porins"/>
    <property type="match status" value="1"/>
</dbReference>
<evidence type="ECO:0000256" key="1">
    <source>
        <dbReference type="ARBA" id="ARBA00004442"/>
    </source>
</evidence>
<evidence type="ECO:0000256" key="6">
    <source>
        <dbReference type="SAM" id="MobiDB-lite"/>
    </source>
</evidence>
<feature type="compositionally biased region" description="Pro residues" evidence="6">
    <location>
        <begin position="101"/>
        <end position="125"/>
    </location>
</feature>
<dbReference type="RefSeq" id="WP_137313113.1">
    <property type="nucleotide sequence ID" value="NZ_CP040017.1"/>
</dbReference>
<dbReference type="Pfam" id="PF07715">
    <property type="entry name" value="Plug"/>
    <property type="match status" value="1"/>
</dbReference>
<comment type="subcellular location">
    <subcellularLocation>
        <location evidence="1">Cell outer membrane</location>
    </subcellularLocation>
</comment>
<reference evidence="9 12" key="2">
    <citation type="submission" date="2020-08" db="EMBL/GenBank/DDBJ databases">
        <title>Genomic Encyclopedia of Type Strains, Phase III (KMG-III): the genomes of soil and plant-associated and newly described type strains.</title>
        <authorList>
            <person name="Whitman W."/>
        </authorList>
    </citation>
    <scope>NUCLEOTIDE SEQUENCE [LARGE SCALE GENOMIC DNA]</scope>
    <source>
        <strain evidence="9 12">CECT 7753</strain>
    </source>
</reference>
<evidence type="ECO:0000313" key="10">
    <source>
        <dbReference type="EMBL" id="QCP10229.1"/>
    </source>
</evidence>
<dbReference type="SMART" id="SM00965">
    <property type="entry name" value="STN"/>
    <property type="match status" value="1"/>
</dbReference>
<dbReference type="InterPro" id="IPR037066">
    <property type="entry name" value="Plug_dom_sf"/>
</dbReference>
<keyword evidence="3" id="KW-0813">Transport</keyword>
<keyword evidence="9" id="KW-0675">Receptor</keyword>
<name>A0A4P8HKF7_9BURK</name>
<evidence type="ECO:0000256" key="4">
    <source>
        <dbReference type="ARBA" id="ARBA00023136"/>
    </source>
</evidence>
<evidence type="ECO:0000256" key="5">
    <source>
        <dbReference type="ARBA" id="ARBA00023237"/>
    </source>
</evidence>
<feature type="region of interest" description="Disordered" evidence="6">
    <location>
        <begin position="98"/>
        <end position="127"/>
    </location>
</feature>
<protein>
    <submittedName>
        <fullName evidence="9">TonB-dependent receptor</fullName>
    </submittedName>
</protein>
<keyword evidence="5" id="KW-0998">Cell outer membrane</keyword>
<comment type="similarity">
    <text evidence="2">Belongs to the TonB-dependent receptor family.</text>
</comment>
<dbReference type="OrthoDB" id="8728630at2"/>
<evidence type="ECO:0000313" key="12">
    <source>
        <dbReference type="Proteomes" id="UP000584325"/>
    </source>
</evidence>
<evidence type="ECO:0000313" key="11">
    <source>
        <dbReference type="Proteomes" id="UP000298763"/>
    </source>
</evidence>
<dbReference type="Proteomes" id="UP000298763">
    <property type="component" value="Chromosome"/>
</dbReference>
<dbReference type="Gene3D" id="2.170.130.10">
    <property type="entry name" value="TonB-dependent receptor, plug domain"/>
    <property type="match status" value="1"/>
</dbReference>
<accession>A0A4P8HKF7</accession>
<dbReference type="InterPro" id="IPR012910">
    <property type="entry name" value="Plug_dom"/>
</dbReference>
<dbReference type="InterPro" id="IPR011662">
    <property type="entry name" value="Secretin/TonB_short_N"/>
</dbReference>
<dbReference type="Pfam" id="PF07660">
    <property type="entry name" value="STN"/>
    <property type="match status" value="1"/>
</dbReference>
<evidence type="ECO:0000256" key="3">
    <source>
        <dbReference type="ARBA" id="ARBA00022448"/>
    </source>
</evidence>
<dbReference type="Proteomes" id="UP000584325">
    <property type="component" value="Unassembled WGS sequence"/>
</dbReference>
<evidence type="ECO:0000313" key="9">
    <source>
        <dbReference type="EMBL" id="MBB3221025.1"/>
    </source>
</evidence>
<evidence type="ECO:0000256" key="2">
    <source>
        <dbReference type="ARBA" id="ARBA00009810"/>
    </source>
</evidence>
<feature type="domain" description="Secretin/TonB short N-terminal" evidence="8">
    <location>
        <begin position="47"/>
        <end position="98"/>
    </location>
</feature>
<dbReference type="Gene3D" id="2.40.170.20">
    <property type="entry name" value="TonB-dependent receptor, beta-barrel domain"/>
    <property type="match status" value="1"/>
</dbReference>
<dbReference type="PANTHER" id="PTHR40980:SF3">
    <property type="entry name" value="TONB-DEPENDENT RECEPTOR-LIKE BETA-BARREL DOMAIN-CONTAINING PROTEIN"/>
    <property type="match status" value="1"/>
</dbReference>
<dbReference type="AlphaFoldDB" id="A0A4P8HKF7"/>
<gene>
    <name evidence="10" type="ORF">FCL38_07175</name>
    <name evidence="9" type="ORF">FHS02_001832</name>
</gene>
<evidence type="ECO:0000256" key="7">
    <source>
        <dbReference type="SAM" id="SignalP"/>
    </source>
</evidence>
<organism evidence="9 12">
    <name type="scientific">Pseudoduganella umbonata</name>
    <dbReference type="NCBI Taxonomy" id="864828"/>
    <lineage>
        <taxon>Bacteria</taxon>
        <taxon>Pseudomonadati</taxon>
        <taxon>Pseudomonadota</taxon>
        <taxon>Betaproteobacteria</taxon>
        <taxon>Burkholderiales</taxon>
        <taxon>Oxalobacteraceae</taxon>
        <taxon>Telluria group</taxon>
        <taxon>Pseudoduganella</taxon>
    </lineage>
</organism>
<dbReference type="InterPro" id="IPR036942">
    <property type="entry name" value="Beta-barrel_TonB_sf"/>
</dbReference>
<dbReference type="EMBL" id="CP040017">
    <property type="protein sequence ID" value="QCP10229.1"/>
    <property type="molecule type" value="Genomic_DNA"/>
</dbReference>
<sequence>MTLRSLMFAAVAAIALPRPAMATALPLALPAGPAAVTMPEFARQANLRLLASGDDLAGVRTGAVHGTFTPRQALDRLLAGTGLVATLNTNGTVLVRRAPLPATPAPPPAPPPALPRPAEPPPAAPPARVKIVGTRAAERDSILHKKNAATAVDVIKADEVGAFPDRNVAEAISRVAGVTLDRGDYGEGTTINVRANTAELVRVEIDGLGVQAAGGTDLNNGGSGRGVDLRELSTDLIKSIEVVKGSTVDMTEGSLGGGVLIRTRSGLDFDKRYVALRAAAQRNSINGRTAPNLNFIFADRFLDRRLGVVLNLTRAAAYNENHTALYSAYNLGTVRPLDVDGSPDKTFSFNPATVNLADPAATAPLARWERTGGGTFDALSPLEIVQRSAAAHSKADCRAAFPQYTAAELAAIASRAHQATAQSQRANEFITCLNQWNDYTPQQVRYLVRREYDERLYGDLRVDFKVGDRLSLYAKFNRNTRKIDDEQSFFALGNISANPAGRYTDSGTAPAITRSPAPGSNTWFYPSPVNLGASATAWRGMTDGSVANIVPGSVVVDANHHLLRYTLTDVSANVDQIYDRIESSSQYAQFGGTWRSGPFRAEFLYGHAASDAWRMQWRTNFGFTYGSATLSVAPNGMWTHALPPGATYDQKNYANYGMLNDPADPGAPRTSGATQLTMANPRIMERREDTTRLDMTYASAGRIPFVSRFKFGLQGRDYRTANWSGAGYTVRPATATSPAVVVPWAQVRGNFQACEDTAGSLAGGGRPCQYGIHYGSDPATAFTGSIVMTQAQYRGIVAQALTNDSIRYLHGARDIPDGIVAGWTGIDVRKVIELTGVQHFNLDCVKTCRGSDGNVYEQPKTAVGERVLAGYLSGDFTIDRVPWTALALPLGSTIEGNFGWRVVRTDVAGTGLMTLQSVTKTAAWDPDTPGAAAGIVQQAAARNTTLRSGSTDVMPILNVAWWTAGNRLAVRYHRAKAIARPPVQYLYSNNVTCSYDERRLDAALEQDMTCDGTLGNPGLRSLSSRNQNLSVEWYPDRDTVLSLAGFRQRGLSGAPMRVAVYAAQPFAGSGIADPGTGADLSALRYAYATYVNGPSTARNGIELSGKTAFTWLPWLLRHTGLDANYTRMRSKVLGQPIRDLLTGTALGPQRELRYTWNASLWYDDGRLQARLAVQSAAGSFRELPAGANHYPAVGVDSAPALPFNPATPTFNSATRFVDARIAWRLTRNVELFAEGRNIGRAGESTSHGSYAPYADGRPNLVDHAYAGTQYLFGIVFRN</sequence>
<dbReference type="PANTHER" id="PTHR40980">
    <property type="entry name" value="PLUG DOMAIN-CONTAINING PROTEIN"/>
    <property type="match status" value="1"/>
</dbReference>
<proteinExistence type="inferred from homology"/>
<dbReference type="GO" id="GO:0009279">
    <property type="term" value="C:cell outer membrane"/>
    <property type="evidence" value="ECO:0007669"/>
    <property type="project" value="UniProtKB-SubCell"/>
</dbReference>
<dbReference type="Gene3D" id="3.55.50.30">
    <property type="match status" value="1"/>
</dbReference>
<feature type="signal peptide" evidence="7">
    <location>
        <begin position="1"/>
        <end position="22"/>
    </location>
</feature>
<evidence type="ECO:0000259" key="8">
    <source>
        <dbReference type="SMART" id="SM00965"/>
    </source>
</evidence>